<name>A0A8J7U4E0_9BACT</name>
<dbReference type="InterPro" id="IPR051606">
    <property type="entry name" value="Polyketide_Oxido-like"/>
</dbReference>
<reference evidence="2" key="1">
    <citation type="submission" date="2021-03" db="EMBL/GenBank/DDBJ databases">
        <authorList>
            <person name="Wang G."/>
        </authorList>
    </citation>
    <scope>NUCLEOTIDE SEQUENCE</scope>
    <source>
        <strain evidence="2">KCTC 12899</strain>
    </source>
</reference>
<evidence type="ECO:0000313" key="2">
    <source>
        <dbReference type="EMBL" id="MBO1319333.1"/>
    </source>
</evidence>
<dbReference type="Pfam" id="PF13460">
    <property type="entry name" value="NAD_binding_10"/>
    <property type="match status" value="1"/>
</dbReference>
<dbReference type="EMBL" id="JAFREP010000010">
    <property type="protein sequence ID" value="MBO1319333.1"/>
    <property type="molecule type" value="Genomic_DNA"/>
</dbReference>
<proteinExistence type="predicted"/>
<dbReference type="Proteomes" id="UP000664417">
    <property type="component" value="Unassembled WGS sequence"/>
</dbReference>
<dbReference type="InterPro" id="IPR016040">
    <property type="entry name" value="NAD(P)-bd_dom"/>
</dbReference>
<dbReference type="SUPFAM" id="SSF51735">
    <property type="entry name" value="NAD(P)-binding Rossmann-fold domains"/>
    <property type="match status" value="1"/>
</dbReference>
<comment type="caution">
    <text evidence="2">The sequence shown here is derived from an EMBL/GenBank/DDBJ whole genome shotgun (WGS) entry which is preliminary data.</text>
</comment>
<keyword evidence="3" id="KW-1185">Reference proteome</keyword>
<feature type="domain" description="NAD(P)-binding" evidence="1">
    <location>
        <begin position="7"/>
        <end position="191"/>
    </location>
</feature>
<evidence type="ECO:0000313" key="3">
    <source>
        <dbReference type="Proteomes" id="UP000664417"/>
    </source>
</evidence>
<organism evidence="2 3">
    <name type="scientific">Acanthopleuribacter pedis</name>
    <dbReference type="NCBI Taxonomy" id="442870"/>
    <lineage>
        <taxon>Bacteria</taxon>
        <taxon>Pseudomonadati</taxon>
        <taxon>Acidobacteriota</taxon>
        <taxon>Holophagae</taxon>
        <taxon>Acanthopleuribacterales</taxon>
        <taxon>Acanthopleuribacteraceae</taxon>
        <taxon>Acanthopleuribacter</taxon>
    </lineage>
</organism>
<accession>A0A8J7U4E0</accession>
<gene>
    <name evidence="2" type="ORF">J3U88_12745</name>
</gene>
<dbReference type="AlphaFoldDB" id="A0A8J7U4E0"/>
<dbReference type="PANTHER" id="PTHR43355">
    <property type="entry name" value="FLAVIN REDUCTASE (NADPH)"/>
    <property type="match status" value="1"/>
</dbReference>
<evidence type="ECO:0000259" key="1">
    <source>
        <dbReference type="Pfam" id="PF13460"/>
    </source>
</evidence>
<dbReference type="InterPro" id="IPR036291">
    <property type="entry name" value="NAD(P)-bd_dom_sf"/>
</dbReference>
<sequence>MNILLIGATGMIGSRILEEAKQRGHAVTAAVRNPERVTPHQQVAPTAFDLADAPRFQELAARADVVVAAVSPRNTGNPETEALAYADALIAGVGTTRLVLVGGAGSLNLPDGTPVANVVPEPYTAEAKGMRAAFEKIAASTVNYTVLAPAAEIAPGTRTNQFRTGGRTFLVDDQGQSRISAEDYAVALMNEVEQPAHPRQLFSVAY</sequence>
<dbReference type="PANTHER" id="PTHR43355:SF2">
    <property type="entry name" value="FLAVIN REDUCTASE (NADPH)"/>
    <property type="match status" value="1"/>
</dbReference>
<dbReference type="RefSeq" id="WP_207859154.1">
    <property type="nucleotide sequence ID" value="NZ_JAFREP010000010.1"/>
</dbReference>
<dbReference type="GO" id="GO:0016646">
    <property type="term" value="F:oxidoreductase activity, acting on the CH-NH group of donors, NAD or NADP as acceptor"/>
    <property type="evidence" value="ECO:0007669"/>
    <property type="project" value="TreeGrafter"/>
</dbReference>
<dbReference type="Gene3D" id="3.40.50.720">
    <property type="entry name" value="NAD(P)-binding Rossmann-like Domain"/>
    <property type="match status" value="1"/>
</dbReference>
<protein>
    <submittedName>
        <fullName evidence="2">NAD(P)H-binding protein</fullName>
    </submittedName>
</protein>